<evidence type="ECO:0000256" key="2">
    <source>
        <dbReference type="ARBA" id="ARBA00023315"/>
    </source>
</evidence>
<dbReference type="Gene3D" id="3.40.630.30">
    <property type="match status" value="1"/>
</dbReference>
<accession>A0ABW1IL53</accession>
<evidence type="ECO:0000256" key="1">
    <source>
        <dbReference type="ARBA" id="ARBA00022679"/>
    </source>
</evidence>
<name>A0ABW1IL53_9BACL</name>
<proteinExistence type="predicted"/>
<dbReference type="Proteomes" id="UP001596250">
    <property type="component" value="Unassembled WGS sequence"/>
</dbReference>
<dbReference type="PANTHER" id="PTHR43420">
    <property type="entry name" value="ACETYLTRANSFERASE"/>
    <property type="match status" value="1"/>
</dbReference>
<sequence length="253" mass="29164">MYKFIEEHSLNAWPVLQSFCHDGWLLRFAKGYTKRSNSVSPIYSGIETDIIRKIHYCERAYVRCGLDTVFKVTPFVQPGNLDGILDREGYAVVDPSSVQILDLSDVLEPSHQEIQMEQHLSAEWLSTMGRMNGLTEEDQETTRYIAANSYFVKGFFTLYCRSVPVSCGIGVLDQGMVGLYDIVTDSSYRNQGFGMQLILHILKWAKQMGAKQSYILVVKQNRPAEALYEKIGYREIYTYWYRRKKCSELESLL</sequence>
<feature type="domain" description="N-acetyltransferase" evidence="3">
    <location>
        <begin position="104"/>
        <end position="253"/>
    </location>
</feature>
<evidence type="ECO:0000313" key="5">
    <source>
        <dbReference type="Proteomes" id="UP001596250"/>
    </source>
</evidence>
<evidence type="ECO:0000259" key="3">
    <source>
        <dbReference type="PROSITE" id="PS51186"/>
    </source>
</evidence>
<dbReference type="EMBL" id="JBHSQV010000032">
    <property type="protein sequence ID" value="MFC5985804.1"/>
    <property type="molecule type" value="Genomic_DNA"/>
</dbReference>
<dbReference type="InterPro" id="IPR000182">
    <property type="entry name" value="GNAT_dom"/>
</dbReference>
<dbReference type="SUPFAM" id="SSF55729">
    <property type="entry name" value="Acyl-CoA N-acyltransferases (Nat)"/>
    <property type="match status" value="1"/>
</dbReference>
<keyword evidence="2" id="KW-0012">Acyltransferase</keyword>
<dbReference type="RefSeq" id="WP_379893017.1">
    <property type="nucleotide sequence ID" value="NZ_CBCSCT010000013.1"/>
</dbReference>
<dbReference type="Pfam" id="PF24553">
    <property type="entry name" value="Rv0428c_C"/>
    <property type="match status" value="1"/>
</dbReference>
<dbReference type="PROSITE" id="PS51186">
    <property type="entry name" value="GNAT"/>
    <property type="match status" value="1"/>
</dbReference>
<keyword evidence="5" id="KW-1185">Reference proteome</keyword>
<keyword evidence="1" id="KW-0808">Transferase</keyword>
<reference evidence="5" key="1">
    <citation type="journal article" date="2019" name="Int. J. Syst. Evol. Microbiol.">
        <title>The Global Catalogue of Microorganisms (GCM) 10K type strain sequencing project: providing services to taxonomists for standard genome sequencing and annotation.</title>
        <authorList>
            <consortium name="The Broad Institute Genomics Platform"/>
            <consortium name="The Broad Institute Genome Sequencing Center for Infectious Disease"/>
            <person name="Wu L."/>
            <person name="Ma J."/>
        </authorList>
    </citation>
    <scope>NUCLEOTIDE SEQUENCE [LARGE SCALE GENOMIC DNA]</scope>
    <source>
        <strain evidence="5">CCM 8749</strain>
    </source>
</reference>
<gene>
    <name evidence="4" type="ORF">ACFPXP_05090</name>
</gene>
<dbReference type="InterPro" id="IPR016181">
    <property type="entry name" value="Acyl_CoA_acyltransferase"/>
</dbReference>
<dbReference type="InterPro" id="IPR050680">
    <property type="entry name" value="YpeA/RimI_acetyltransf"/>
</dbReference>
<dbReference type="InterPro" id="IPR056935">
    <property type="entry name" value="Rv0428c-like_C"/>
</dbReference>
<organism evidence="4 5">
    <name type="scientific">Marinicrinis lubricantis</name>
    <dbReference type="NCBI Taxonomy" id="2086470"/>
    <lineage>
        <taxon>Bacteria</taxon>
        <taxon>Bacillati</taxon>
        <taxon>Bacillota</taxon>
        <taxon>Bacilli</taxon>
        <taxon>Bacillales</taxon>
        <taxon>Paenibacillaceae</taxon>
    </lineage>
</organism>
<dbReference type="CDD" id="cd04301">
    <property type="entry name" value="NAT_SF"/>
    <property type="match status" value="1"/>
</dbReference>
<dbReference type="PANTHER" id="PTHR43420:SF44">
    <property type="entry name" value="ACETYLTRANSFERASE YPEA"/>
    <property type="match status" value="1"/>
</dbReference>
<protein>
    <submittedName>
        <fullName evidence="4">GNAT family N-acetyltransferase</fullName>
    </submittedName>
</protein>
<comment type="caution">
    <text evidence="4">The sequence shown here is derived from an EMBL/GenBank/DDBJ whole genome shotgun (WGS) entry which is preliminary data.</text>
</comment>
<evidence type="ECO:0000313" key="4">
    <source>
        <dbReference type="EMBL" id="MFC5985804.1"/>
    </source>
</evidence>